<dbReference type="Pfam" id="PF01266">
    <property type="entry name" value="DAO"/>
    <property type="match status" value="1"/>
</dbReference>
<sequence length="432" mass="47486">MPTDAQNERKPGGHINRRQLLKYSVQGTALTALGGALPHPTQAGVASFIKEPAKNGKIVVVGAGAFGGWTALHLLRKGYNVTLVDQFGPGNNQSSSGGETRLIRAYYADPIYTDMAMRALTLWKENESKMGQKVLHQNGLLLFNYPSSKAESEAAVSIYKKAGLPLEKVSLDDAVKRWPQIGIEGLDHVMYDPTAGYLDARKGCQAVCDLFVKEGGTFLQQQVKQESIKGGKATAITLANGNVLEADQFIFACGPWLTRLFPELTKKLIVTRALVFFFASPAGQSDFMENKLPTWMDRDMAGPFRSFGVPGRDFRGFKLGLTPPDNNVTDRFDTYNRFVKPEEFELALGVIKRRFPKMVGQPLIEQRVCQVTMTPDSDFILDTHPEADNLWVMGGDSGHGYKQGASFGELAANTVAGEKDKMKKFALKRLIG</sequence>
<evidence type="ECO:0000313" key="7">
    <source>
        <dbReference type="Proteomes" id="UP001597512"/>
    </source>
</evidence>
<comment type="caution">
    <text evidence="6">The sequence shown here is derived from an EMBL/GenBank/DDBJ whole genome shotgun (WGS) entry which is preliminary data.</text>
</comment>
<dbReference type="Gene3D" id="3.50.50.60">
    <property type="entry name" value="FAD/NAD(P)-binding domain"/>
    <property type="match status" value="1"/>
</dbReference>
<dbReference type="InterPro" id="IPR045170">
    <property type="entry name" value="MTOX"/>
</dbReference>
<evidence type="ECO:0000256" key="1">
    <source>
        <dbReference type="ARBA" id="ARBA00001974"/>
    </source>
</evidence>
<evidence type="ECO:0000313" key="6">
    <source>
        <dbReference type="EMBL" id="MFD2933103.1"/>
    </source>
</evidence>
<keyword evidence="7" id="KW-1185">Reference proteome</keyword>
<accession>A0ABW6AEJ9</accession>
<keyword evidence="4" id="KW-0560">Oxidoreductase</keyword>
<protein>
    <submittedName>
        <fullName evidence="6">FAD-binding oxidoreductase</fullName>
    </submittedName>
</protein>
<dbReference type="Proteomes" id="UP001597512">
    <property type="component" value="Unassembled WGS sequence"/>
</dbReference>
<evidence type="ECO:0000256" key="4">
    <source>
        <dbReference type="ARBA" id="ARBA00023002"/>
    </source>
</evidence>
<dbReference type="PANTHER" id="PTHR10961">
    <property type="entry name" value="PEROXISOMAL SARCOSINE OXIDASE"/>
    <property type="match status" value="1"/>
</dbReference>
<gene>
    <name evidence="6" type="ORF">ACFS25_04875</name>
</gene>
<dbReference type="RefSeq" id="WP_381497285.1">
    <property type="nucleotide sequence ID" value="NZ_JBHUOM010000001.1"/>
</dbReference>
<comment type="cofactor">
    <cofactor evidence="1">
        <name>FAD</name>
        <dbReference type="ChEBI" id="CHEBI:57692"/>
    </cofactor>
</comment>
<dbReference type="InterPro" id="IPR036188">
    <property type="entry name" value="FAD/NAD-bd_sf"/>
</dbReference>
<feature type="domain" description="FAD dependent oxidoreductase" evidence="5">
    <location>
        <begin position="57"/>
        <end position="413"/>
    </location>
</feature>
<name>A0ABW6AEJ9_9BACT</name>
<dbReference type="SUPFAM" id="SSF51905">
    <property type="entry name" value="FAD/NAD(P)-binding domain"/>
    <property type="match status" value="1"/>
</dbReference>
<evidence type="ECO:0000259" key="5">
    <source>
        <dbReference type="Pfam" id="PF01266"/>
    </source>
</evidence>
<dbReference type="InterPro" id="IPR006311">
    <property type="entry name" value="TAT_signal"/>
</dbReference>
<dbReference type="SUPFAM" id="SSF54373">
    <property type="entry name" value="FAD-linked reductases, C-terminal domain"/>
    <property type="match status" value="1"/>
</dbReference>
<organism evidence="6 7">
    <name type="scientific">Spirosoma flavum</name>
    <dbReference type="NCBI Taxonomy" id="2048557"/>
    <lineage>
        <taxon>Bacteria</taxon>
        <taxon>Pseudomonadati</taxon>
        <taxon>Bacteroidota</taxon>
        <taxon>Cytophagia</taxon>
        <taxon>Cytophagales</taxon>
        <taxon>Cytophagaceae</taxon>
        <taxon>Spirosoma</taxon>
    </lineage>
</organism>
<dbReference type="PROSITE" id="PS51318">
    <property type="entry name" value="TAT"/>
    <property type="match status" value="1"/>
</dbReference>
<keyword evidence="2" id="KW-0285">Flavoprotein</keyword>
<evidence type="ECO:0000256" key="2">
    <source>
        <dbReference type="ARBA" id="ARBA00022630"/>
    </source>
</evidence>
<dbReference type="Gene3D" id="3.30.9.10">
    <property type="entry name" value="D-Amino Acid Oxidase, subunit A, domain 2"/>
    <property type="match status" value="1"/>
</dbReference>
<dbReference type="PANTHER" id="PTHR10961:SF46">
    <property type="entry name" value="PEROXISOMAL SARCOSINE OXIDASE"/>
    <property type="match status" value="1"/>
</dbReference>
<evidence type="ECO:0000256" key="3">
    <source>
        <dbReference type="ARBA" id="ARBA00022827"/>
    </source>
</evidence>
<reference evidence="7" key="1">
    <citation type="journal article" date="2019" name="Int. J. Syst. Evol. Microbiol.">
        <title>The Global Catalogue of Microorganisms (GCM) 10K type strain sequencing project: providing services to taxonomists for standard genome sequencing and annotation.</title>
        <authorList>
            <consortium name="The Broad Institute Genomics Platform"/>
            <consortium name="The Broad Institute Genome Sequencing Center for Infectious Disease"/>
            <person name="Wu L."/>
            <person name="Ma J."/>
        </authorList>
    </citation>
    <scope>NUCLEOTIDE SEQUENCE [LARGE SCALE GENOMIC DNA]</scope>
    <source>
        <strain evidence="7">KCTC 52490</strain>
    </source>
</reference>
<dbReference type="InterPro" id="IPR006076">
    <property type="entry name" value="FAD-dep_OxRdtase"/>
</dbReference>
<keyword evidence="3" id="KW-0274">FAD</keyword>
<proteinExistence type="predicted"/>
<dbReference type="EMBL" id="JBHUOM010000001">
    <property type="protein sequence ID" value="MFD2933103.1"/>
    <property type="molecule type" value="Genomic_DNA"/>
</dbReference>